<reference evidence="1" key="1">
    <citation type="submission" date="2020-03" db="EMBL/GenBank/DDBJ databases">
        <title>The deep terrestrial virosphere.</title>
        <authorList>
            <person name="Holmfeldt K."/>
            <person name="Nilsson E."/>
            <person name="Simone D."/>
            <person name="Lopez-Fernandez M."/>
            <person name="Wu X."/>
            <person name="de Brujin I."/>
            <person name="Lundin D."/>
            <person name="Andersson A."/>
            <person name="Bertilsson S."/>
            <person name="Dopson M."/>
        </authorList>
    </citation>
    <scope>NUCLEOTIDE SEQUENCE</scope>
    <source>
        <strain evidence="1">TM448B01528</strain>
    </source>
</reference>
<sequence>MTLIYDIKPPINYKQVIQLAKVNYIPNGKKIAQKVIIEDEAQRIIDLRLREYKFFTREPEINDFTLDKPSILQFPAKLKETNATD</sequence>
<dbReference type="EMBL" id="MT144777">
    <property type="protein sequence ID" value="QJH99246.1"/>
    <property type="molecule type" value="Genomic_DNA"/>
</dbReference>
<accession>A0A6M3XN37</accession>
<gene>
    <name evidence="1" type="ORF">TM448B01528_0009</name>
</gene>
<evidence type="ECO:0000313" key="1">
    <source>
        <dbReference type="EMBL" id="QJH99246.1"/>
    </source>
</evidence>
<name>A0A6M3XN37_9ZZZZ</name>
<proteinExistence type="predicted"/>
<protein>
    <submittedName>
        <fullName evidence="1">Uncharacterized protein</fullName>
    </submittedName>
</protein>
<dbReference type="AlphaFoldDB" id="A0A6M3XN37"/>
<organism evidence="1">
    <name type="scientific">viral metagenome</name>
    <dbReference type="NCBI Taxonomy" id="1070528"/>
    <lineage>
        <taxon>unclassified sequences</taxon>
        <taxon>metagenomes</taxon>
        <taxon>organismal metagenomes</taxon>
    </lineage>
</organism>